<evidence type="ECO:0000313" key="3">
    <source>
        <dbReference type="Proteomes" id="UP001225356"/>
    </source>
</evidence>
<evidence type="ECO:0008006" key="4">
    <source>
        <dbReference type="Google" id="ProtNLM"/>
    </source>
</evidence>
<evidence type="ECO:0000313" key="2">
    <source>
        <dbReference type="EMBL" id="MDP9842941.1"/>
    </source>
</evidence>
<keyword evidence="3" id="KW-1185">Reference proteome</keyword>
<proteinExistence type="predicted"/>
<organism evidence="2 3">
    <name type="scientific">Streptosporangium lutulentum</name>
    <dbReference type="NCBI Taxonomy" id="1461250"/>
    <lineage>
        <taxon>Bacteria</taxon>
        <taxon>Bacillati</taxon>
        <taxon>Actinomycetota</taxon>
        <taxon>Actinomycetes</taxon>
        <taxon>Streptosporangiales</taxon>
        <taxon>Streptosporangiaceae</taxon>
        <taxon>Streptosporangium</taxon>
    </lineage>
</organism>
<dbReference type="EMBL" id="JAUSQU010000001">
    <property type="protein sequence ID" value="MDP9842941.1"/>
    <property type="molecule type" value="Genomic_DNA"/>
</dbReference>
<sequence length="168" mass="17438">MIFRSRTVTMGAAAAALGLVALASPAAASPEPESQGAQVAAACSGSACDGRNPQTYCGGDARTVDSLTLGQALLELRYSPSCRAAWARISNAGWDPRNQFTPFARIIRNSDGRTYSCSPSSGGTSCYTSMVNDANVTSYAFGEWDSGARTYSGRTGSYLAKTVAVPAQ</sequence>
<name>A0ABT9Q894_9ACTN</name>
<dbReference type="Proteomes" id="UP001225356">
    <property type="component" value="Unassembled WGS sequence"/>
</dbReference>
<accession>A0ABT9Q894</accession>
<gene>
    <name evidence="2" type="ORF">J2853_002152</name>
</gene>
<evidence type="ECO:0000256" key="1">
    <source>
        <dbReference type="SAM" id="SignalP"/>
    </source>
</evidence>
<dbReference type="RefSeq" id="WP_307556808.1">
    <property type="nucleotide sequence ID" value="NZ_JAUSQU010000001.1"/>
</dbReference>
<feature type="signal peptide" evidence="1">
    <location>
        <begin position="1"/>
        <end position="28"/>
    </location>
</feature>
<reference evidence="2 3" key="1">
    <citation type="submission" date="2023-07" db="EMBL/GenBank/DDBJ databases">
        <title>Sequencing the genomes of 1000 actinobacteria strains.</title>
        <authorList>
            <person name="Klenk H.-P."/>
        </authorList>
    </citation>
    <scope>NUCLEOTIDE SEQUENCE [LARGE SCALE GENOMIC DNA]</scope>
    <source>
        <strain evidence="2 3">DSM 46740</strain>
    </source>
</reference>
<dbReference type="InterPro" id="IPR021224">
    <property type="entry name" value="DUF2690"/>
</dbReference>
<protein>
    <recommendedName>
        <fullName evidence="4">DUF2690 domain-containing protein</fullName>
    </recommendedName>
</protein>
<keyword evidence="1" id="KW-0732">Signal</keyword>
<dbReference type="Pfam" id="PF10901">
    <property type="entry name" value="DUF2690"/>
    <property type="match status" value="1"/>
</dbReference>
<comment type="caution">
    <text evidence="2">The sequence shown here is derived from an EMBL/GenBank/DDBJ whole genome shotgun (WGS) entry which is preliminary data.</text>
</comment>
<feature type="chain" id="PRO_5047021401" description="DUF2690 domain-containing protein" evidence="1">
    <location>
        <begin position="29"/>
        <end position="168"/>
    </location>
</feature>